<dbReference type="GO" id="GO:0036157">
    <property type="term" value="C:outer dynein arm"/>
    <property type="evidence" value="ECO:0007669"/>
    <property type="project" value="TreeGrafter"/>
</dbReference>
<dbReference type="EMBL" id="WNWW01000555">
    <property type="protein sequence ID" value="KAF3423586.1"/>
    <property type="molecule type" value="Genomic_DNA"/>
</dbReference>
<dbReference type="GO" id="GO:0005874">
    <property type="term" value="C:microtubule"/>
    <property type="evidence" value="ECO:0007669"/>
    <property type="project" value="UniProtKB-KW"/>
</dbReference>
<evidence type="ECO:0000256" key="7">
    <source>
        <dbReference type="ARBA" id="ARBA00023017"/>
    </source>
</evidence>
<name>A0A833RVD1_9HYME</name>
<evidence type="ECO:0000256" key="12">
    <source>
        <dbReference type="SAM" id="MobiDB-lite"/>
    </source>
</evidence>
<dbReference type="PANTHER" id="PTHR12442:SF7">
    <property type="entry name" value="DYNEIN AXONEMAL INTERMEDIATE CHAIN 2"/>
    <property type="match status" value="1"/>
</dbReference>
<dbReference type="SUPFAM" id="SSF50978">
    <property type="entry name" value="WD40 repeat-like"/>
    <property type="match status" value="2"/>
</dbReference>
<reference evidence="13" key="1">
    <citation type="submission" date="2019-11" db="EMBL/GenBank/DDBJ databases">
        <title>The nuclear and mitochondrial genomes of Frieseomelitta varia - a highly eusocial stingless bee (Meliponini) with a permanently sterile worker caste.</title>
        <authorList>
            <person name="Freitas F.C.P."/>
            <person name="Lourenco A.P."/>
            <person name="Nunes F.M.F."/>
            <person name="Paschoal A.R."/>
            <person name="Abreu F.C.P."/>
            <person name="Barbin F.O."/>
            <person name="Bataglia L."/>
            <person name="Cardoso-Junior C.A.M."/>
            <person name="Cervoni M.S."/>
            <person name="Silva S.R."/>
            <person name="Dalarmi F."/>
            <person name="Del Lama M.A."/>
            <person name="Depintor T.S."/>
            <person name="Ferreira K.M."/>
            <person name="Goria P.S."/>
            <person name="Jaskot M.C."/>
            <person name="Lago D.C."/>
            <person name="Luna-Lucena D."/>
            <person name="Moda L.M."/>
            <person name="Nascimento L."/>
            <person name="Pedrino M."/>
            <person name="Rabico F.O."/>
            <person name="Sanches F.C."/>
            <person name="Santos D.E."/>
            <person name="Santos C.G."/>
            <person name="Vieira J."/>
            <person name="Lopes T.F."/>
            <person name="Barchuk A.R."/>
            <person name="Hartfelder K."/>
            <person name="Simoes Z.L.P."/>
            <person name="Bitondi M.M.G."/>
            <person name="Pinheiro D.G."/>
        </authorList>
    </citation>
    <scope>NUCLEOTIDE SEQUENCE</scope>
    <source>
        <strain evidence="13">USP_RPSP 00005682</strain>
        <tissue evidence="13">Whole individual</tissue>
    </source>
</reference>
<evidence type="ECO:0000256" key="1">
    <source>
        <dbReference type="ARBA" id="ARBA00004430"/>
    </source>
</evidence>
<keyword evidence="11" id="KW-0966">Cell projection</keyword>
<dbReference type="GO" id="GO:0003341">
    <property type="term" value="P:cilium movement"/>
    <property type="evidence" value="ECO:0007669"/>
    <property type="project" value="TreeGrafter"/>
</dbReference>
<comment type="caution">
    <text evidence="13">The sequence shown here is derived from an EMBL/GenBank/DDBJ whole genome shotgun (WGS) entry which is preliminary data.</text>
</comment>
<keyword evidence="10" id="KW-0206">Cytoskeleton</keyword>
<feature type="compositionally biased region" description="Basic and acidic residues" evidence="12">
    <location>
        <begin position="671"/>
        <end position="694"/>
    </location>
</feature>
<keyword evidence="14" id="KW-1185">Reference proteome</keyword>
<evidence type="ECO:0000256" key="2">
    <source>
        <dbReference type="ARBA" id="ARBA00011059"/>
    </source>
</evidence>
<keyword evidence="6" id="KW-0677">Repeat</keyword>
<dbReference type="PANTHER" id="PTHR12442">
    <property type="entry name" value="DYNEIN INTERMEDIATE CHAIN"/>
    <property type="match status" value="1"/>
</dbReference>
<gene>
    <name evidence="13" type="ORF">E2986_10863</name>
</gene>
<evidence type="ECO:0000256" key="9">
    <source>
        <dbReference type="ARBA" id="ARBA00023175"/>
    </source>
</evidence>
<keyword evidence="9" id="KW-0505">Motor protein</keyword>
<dbReference type="Gene3D" id="2.130.10.10">
    <property type="entry name" value="YVTN repeat-like/Quinoprotein amine dehydrogenase"/>
    <property type="match status" value="4"/>
</dbReference>
<feature type="region of interest" description="Disordered" evidence="12">
    <location>
        <begin position="671"/>
        <end position="696"/>
    </location>
</feature>
<dbReference type="GO" id="GO:0045504">
    <property type="term" value="F:dynein heavy chain binding"/>
    <property type="evidence" value="ECO:0007669"/>
    <property type="project" value="TreeGrafter"/>
</dbReference>
<keyword evidence="3" id="KW-0963">Cytoplasm</keyword>
<keyword evidence="8" id="KW-0969">Cilium</keyword>
<evidence type="ECO:0000256" key="3">
    <source>
        <dbReference type="ARBA" id="ARBA00022490"/>
    </source>
</evidence>
<evidence type="ECO:0000256" key="5">
    <source>
        <dbReference type="ARBA" id="ARBA00022701"/>
    </source>
</evidence>
<keyword evidence="4" id="KW-0853">WD repeat</keyword>
<evidence type="ECO:0008006" key="15">
    <source>
        <dbReference type="Google" id="ProtNLM"/>
    </source>
</evidence>
<protein>
    <recommendedName>
        <fullName evidence="15">Dynein intermediate chain 3, ciliary</fullName>
    </recommendedName>
</protein>
<dbReference type="InterPro" id="IPR050687">
    <property type="entry name" value="Dynein_IC"/>
</dbReference>
<evidence type="ECO:0000313" key="14">
    <source>
        <dbReference type="Proteomes" id="UP000655588"/>
    </source>
</evidence>
<evidence type="ECO:0000256" key="4">
    <source>
        <dbReference type="ARBA" id="ARBA00022574"/>
    </source>
</evidence>
<dbReference type="InterPro" id="IPR001680">
    <property type="entry name" value="WD40_rpt"/>
</dbReference>
<dbReference type="GO" id="GO:0036158">
    <property type="term" value="P:outer dynein arm assembly"/>
    <property type="evidence" value="ECO:0007669"/>
    <property type="project" value="TreeGrafter"/>
</dbReference>
<feature type="compositionally biased region" description="Basic and acidic residues" evidence="12">
    <location>
        <begin position="1307"/>
        <end position="1326"/>
    </location>
</feature>
<feature type="region of interest" description="Disordered" evidence="12">
    <location>
        <begin position="1287"/>
        <end position="1326"/>
    </location>
</feature>
<dbReference type="Proteomes" id="UP000655588">
    <property type="component" value="Unassembled WGS sequence"/>
</dbReference>
<feature type="compositionally biased region" description="Basic residues" evidence="12">
    <location>
        <begin position="1297"/>
        <end position="1306"/>
    </location>
</feature>
<evidence type="ECO:0000256" key="8">
    <source>
        <dbReference type="ARBA" id="ARBA00023069"/>
    </source>
</evidence>
<comment type="subcellular location">
    <subcellularLocation>
        <location evidence="1">Cytoplasm</location>
        <location evidence="1">Cytoskeleton</location>
        <location evidence="1">Cilium axoneme</location>
    </subcellularLocation>
</comment>
<keyword evidence="7" id="KW-0243">Dynein</keyword>
<dbReference type="InterPro" id="IPR036322">
    <property type="entry name" value="WD40_repeat_dom_sf"/>
</dbReference>
<evidence type="ECO:0000313" key="13">
    <source>
        <dbReference type="EMBL" id="KAF3423586.1"/>
    </source>
</evidence>
<evidence type="ECO:0000256" key="10">
    <source>
        <dbReference type="ARBA" id="ARBA00023212"/>
    </source>
</evidence>
<feature type="region of interest" description="Disordered" evidence="12">
    <location>
        <begin position="1473"/>
        <end position="1503"/>
    </location>
</feature>
<dbReference type="SMART" id="SM00320">
    <property type="entry name" value="WD40"/>
    <property type="match status" value="6"/>
</dbReference>
<organism evidence="13 14">
    <name type="scientific">Frieseomelitta varia</name>
    <dbReference type="NCBI Taxonomy" id="561572"/>
    <lineage>
        <taxon>Eukaryota</taxon>
        <taxon>Metazoa</taxon>
        <taxon>Ecdysozoa</taxon>
        <taxon>Arthropoda</taxon>
        <taxon>Hexapoda</taxon>
        <taxon>Insecta</taxon>
        <taxon>Pterygota</taxon>
        <taxon>Neoptera</taxon>
        <taxon>Endopterygota</taxon>
        <taxon>Hymenoptera</taxon>
        <taxon>Apocrita</taxon>
        <taxon>Aculeata</taxon>
        <taxon>Apoidea</taxon>
        <taxon>Anthophila</taxon>
        <taxon>Apidae</taxon>
        <taxon>Frieseomelitta</taxon>
    </lineage>
</organism>
<sequence>MEGYVLQNNTIDIYQNYFDDLIATPMVKNYSIRVINSYEDPQTHVRPIRDISWSPNNLDRLAVAYGFLEFEQHSADVSPYSYVWDIENPNKAVYTLKSESPLMTVKFNPRDPVILVSGLISGQVCYWDLRVNEKPIETSHRFVSHRYPVVQTLWIPSKANNDFFSCSTDGVVLWWDIRFIKKPTESLVMDLEQPDRTNVYKAIGITALQFEQTMSSRFLAGTENGLVVNVNRRASNPVEKLAVRFHCYMGPVVAIDRNPVYTKNFLTIGDWSAKVWADDTKEGNLLSTNNRFIDLTGGCWNRVRCSVFFTINEKGTVEAYDILAGARAPLTDIRLCHDSLTAISSHDEGEFLAVGSRNGNVYLLECTQDLATFTKEDRAALSNYLERCSRYEKAIDSRLKEIRLAHRTSDNISPRYSKVKTKKKKREKQKAQTEYFERVEQVQILLLILIARENYREKNEHVSAISAQYTHLDESDIHAAQELLKDREIVKPKKEKVENEKEERKRTRSIWRIRKTRVRPTLPKEMEEERKVDVAPDSIRIKSRKPRARKVLGKICAKQVVCKPKICCADLEEIASKLAKEEEEEVVVAERRRSFVIDNKWFRRLTDYVAQIPSPSPALRRRILALKDTPPSVLQKELAEAKEEARVWQERAIAKRLGSWDVERKLERKKLTEPRPQDTTRQEREEEAEIKSEESTSTIITLPTKISRRRLPPTEEELRKIEEEKRLQLWNLQKQKMKKYDKRHPITGNADRISITENSHRKYLRVGSPARMEIKRVLAKTRAEFGKQCIFDVREPQMDATVLPRPADMNDYIRRSHCHVGVQHAKQLALHEVQTVRSATRNTGMYHFEGGWPKDINPRDEEITTRYRRRVEKDDNWAPKLRPMFEMMEHHVLQNGTVNIYEHYFDDMIPTPLVQPFGYRTVNLYNDPETPKRPVTNISWCPDSGNRIVVSYCFLDFGKLPDYSKKLYIWQVDNPNKPYMGLEPSSPCVCCEFNPRDPSVLASGLMTGQVCNWDTRTGNTPVQYSHLLYSHREFANAVKWLPTKSNTEFFSTSSDGNAMWWDTRQLRQPVEMLMFDFENPNEPDMDRAIGVSCLNFGPMVGTMFMFGLENGVVVTGSRKARTNVEKLSVRFNAHFGEVKSVDRNVFNPLVFVTIGDWRARVWAEDTREDCLVSTPYYPTGGCWNKARFSVFYVTTDTGQLQVWDILQGLRAPVFTLKLCDEKLTALAPCEEGAFLTIGNYAGNVFLVEPNEFFQTFDRKDRAVLSEMTKAVDQRIKEIKLAQRIAAEDQNADPQAKDKRRMKSKVSKVRESKINKERERSTQKEKKKIRDDVAHLLEVEKKYFEAVQQGLEAYASETDPDVIPVLIPTVARKVEKKPKTSRVVEKLDEERKVYARPRKSLIIVKRKPRAPLKSVLRAVEVPREDRLLISPLDLMPDEAKKVKKKKRKALFVLPQPCKGEICKPKVCCWRPGVKAGRKRRSRGERRSTSGSAVSVRSADKWRRRGMESRALREMREPPTVLKEELLEAMAEIEMAKKPRVRLSVKASDSTSVNLSVQHG</sequence>
<evidence type="ECO:0000256" key="11">
    <source>
        <dbReference type="ARBA" id="ARBA00023273"/>
    </source>
</evidence>
<proteinExistence type="inferred from homology"/>
<comment type="similarity">
    <text evidence="2">Belongs to the dynein intermediate chain family.</text>
</comment>
<evidence type="ECO:0000256" key="6">
    <source>
        <dbReference type="ARBA" id="ARBA00022737"/>
    </source>
</evidence>
<keyword evidence="5" id="KW-0493">Microtubule</keyword>
<dbReference type="InterPro" id="IPR015943">
    <property type="entry name" value="WD40/YVTN_repeat-like_dom_sf"/>
</dbReference>
<dbReference type="GO" id="GO:0045503">
    <property type="term" value="F:dynein light chain binding"/>
    <property type="evidence" value="ECO:0007669"/>
    <property type="project" value="TreeGrafter"/>
</dbReference>
<accession>A0A833RVD1</accession>